<gene>
    <name evidence="1" type="ORF">TWF481_006576</name>
</gene>
<organism evidence="1 2">
    <name type="scientific">Arthrobotrys musiformis</name>
    <dbReference type="NCBI Taxonomy" id="47236"/>
    <lineage>
        <taxon>Eukaryota</taxon>
        <taxon>Fungi</taxon>
        <taxon>Dikarya</taxon>
        <taxon>Ascomycota</taxon>
        <taxon>Pezizomycotina</taxon>
        <taxon>Orbiliomycetes</taxon>
        <taxon>Orbiliales</taxon>
        <taxon>Orbiliaceae</taxon>
        <taxon>Arthrobotrys</taxon>
    </lineage>
</organism>
<keyword evidence="2" id="KW-1185">Reference proteome</keyword>
<name>A0AAV9W8Y2_9PEZI</name>
<dbReference type="AlphaFoldDB" id="A0AAV9W8Y2"/>
<proteinExistence type="predicted"/>
<evidence type="ECO:0000313" key="1">
    <source>
        <dbReference type="EMBL" id="KAK6504637.1"/>
    </source>
</evidence>
<evidence type="ECO:0000313" key="2">
    <source>
        <dbReference type="Proteomes" id="UP001370758"/>
    </source>
</evidence>
<accession>A0AAV9W8Y2</accession>
<sequence length="245" mass="27473">MGETRQRYIPSQIGRNGLAVHEYLNMGIPLVVTVDSVESGIITDWRYLKEKGPAYLDWENISSSESLDAPLFAQWDAGNGRVESFSSDAPFEKPDIIPMKRDGTTKAGVLQASRDIYEYLSPLTTDIQEKYGSRVEFSAQLQILQSSSQLFGKLGEYWRERLVLGSWTTVREVVAGIVKGALPVLREWVRGGEEFEVQIWGMWVAAGGGGWNANVRVRRTVPISWVSVPPRHLSPTLALPEYRKS</sequence>
<comment type="caution">
    <text evidence="1">The sequence shown here is derived from an EMBL/GenBank/DDBJ whole genome shotgun (WGS) entry which is preliminary data.</text>
</comment>
<protein>
    <submittedName>
        <fullName evidence="1">Uncharacterized protein</fullName>
    </submittedName>
</protein>
<dbReference type="Proteomes" id="UP001370758">
    <property type="component" value="Unassembled WGS sequence"/>
</dbReference>
<reference evidence="1 2" key="1">
    <citation type="submission" date="2023-08" db="EMBL/GenBank/DDBJ databases">
        <authorList>
            <person name="Palmer J.M."/>
        </authorList>
    </citation>
    <scope>NUCLEOTIDE SEQUENCE [LARGE SCALE GENOMIC DNA]</scope>
    <source>
        <strain evidence="1 2">TWF481</strain>
    </source>
</reference>
<dbReference type="EMBL" id="JAVHJL010000004">
    <property type="protein sequence ID" value="KAK6504637.1"/>
    <property type="molecule type" value="Genomic_DNA"/>
</dbReference>